<sequence length="523" mass="58722">MNEQSLNKTPLSEALSNEQVIAEDEDLSHINTLDDDIVYLPFGFAKRHSILVKRVDDRYCVHCIQSVSVSALSEIRRIVKQPITIQVETPEHFELMLTEAYQRDSSEAQQMMETIGNEVDLYSLADEMTETEDLLENEDDAPIIKLINAMLSEAIKENASDIHIETFEQSLQIRFRVDGVLREILRPNRKLASLLVSRIKVMAKLDIAEKRIPQDGRISLRIAGRAVDVRVSTMPTGHGERVVLRLLDKNSARLNLEDLGMTENNRNLFSQLIDKPHGIILVTGPTGSGKSTTLYAGLSQIDHKERNVLTVEDPIEFAIEGIGQTQVNTKVDMTFARGLRAILRQDPDVVMVGEIRDLETAQIAVQASLTGHLVMSTLHTNTASGAITRMEDMGVEPFLLSSSLLGVLAQRLVRTLCPHCRESHLPDDEEIKILSLAPDNQKPIYRAVGCTECNHKGYKGRTGIHELLFVDDEIRELIHNGKAEQAIERYIRKITPSIRRDGFDKVMAGITTLEEVLRVTRED</sequence>
<evidence type="ECO:0000313" key="19">
    <source>
        <dbReference type="Proteomes" id="UP000626370"/>
    </source>
</evidence>
<evidence type="ECO:0000256" key="11">
    <source>
        <dbReference type="ARBA" id="ARBA00022840"/>
    </source>
</evidence>
<comment type="similarity">
    <text evidence="4 16">Belongs to the GSP E family.</text>
</comment>
<evidence type="ECO:0000256" key="13">
    <source>
        <dbReference type="ARBA" id="ARBA00022967"/>
    </source>
</evidence>
<dbReference type="Proteomes" id="UP000626370">
    <property type="component" value="Unassembled WGS sequence"/>
</dbReference>
<keyword evidence="7" id="KW-0997">Cell inner membrane</keyword>
<keyword evidence="9 16" id="KW-0547">Nucleotide-binding</keyword>
<keyword evidence="8" id="KW-0479">Metal-binding</keyword>
<comment type="caution">
    <text evidence="18">The sequence shown here is derived from an EMBL/GenBank/DDBJ whole genome shotgun (WGS) entry which is preliminary data.</text>
</comment>
<reference evidence="19" key="1">
    <citation type="journal article" date="2019" name="Int. J. Syst. Evol. Microbiol.">
        <title>The Global Catalogue of Microorganisms (GCM) 10K type strain sequencing project: providing services to taxonomists for standard genome sequencing and annotation.</title>
        <authorList>
            <consortium name="The Broad Institute Genomics Platform"/>
            <consortium name="The Broad Institute Genome Sequencing Center for Infectious Disease"/>
            <person name="Wu L."/>
            <person name="Ma J."/>
        </authorList>
    </citation>
    <scope>NUCLEOTIDE SEQUENCE [LARGE SCALE GENOMIC DNA]</scope>
    <source>
        <strain evidence="19">CGMCC 1.15922</strain>
    </source>
</reference>
<name>A0ABQ3J4A0_9GAMM</name>
<dbReference type="Gene3D" id="3.30.450.90">
    <property type="match status" value="1"/>
</dbReference>
<evidence type="ECO:0000256" key="7">
    <source>
        <dbReference type="ARBA" id="ARBA00022519"/>
    </source>
</evidence>
<dbReference type="InterPro" id="IPR037257">
    <property type="entry name" value="T2SS_E_N_sf"/>
</dbReference>
<evidence type="ECO:0000256" key="14">
    <source>
        <dbReference type="ARBA" id="ARBA00023136"/>
    </source>
</evidence>
<keyword evidence="12 16" id="KW-0653">Protein transport</keyword>
<keyword evidence="19" id="KW-1185">Reference proteome</keyword>
<comment type="catalytic activity">
    <reaction evidence="15">
        <text>ATP + H2O + cellular proteinSide 1 = ADP + phosphate + cellular proteinSide 2.</text>
        <dbReference type="EC" id="7.4.2.8"/>
    </reaction>
</comment>
<accession>A0ABQ3J4A0</accession>
<evidence type="ECO:0000256" key="12">
    <source>
        <dbReference type="ARBA" id="ARBA00022927"/>
    </source>
</evidence>
<evidence type="ECO:0000259" key="17">
    <source>
        <dbReference type="PROSITE" id="PS00662"/>
    </source>
</evidence>
<keyword evidence="5 16" id="KW-0813">Transport</keyword>
<feature type="domain" description="Bacterial type II secretion system protein E" evidence="17">
    <location>
        <begin position="343"/>
        <end position="357"/>
    </location>
</feature>
<evidence type="ECO:0000256" key="2">
    <source>
        <dbReference type="ARBA" id="ARBA00003288"/>
    </source>
</evidence>
<dbReference type="InterPro" id="IPR003593">
    <property type="entry name" value="AAA+_ATPase"/>
</dbReference>
<dbReference type="NCBIfam" id="TIGR02533">
    <property type="entry name" value="type_II_gspE"/>
    <property type="match status" value="1"/>
</dbReference>
<dbReference type="SUPFAM" id="SSF52540">
    <property type="entry name" value="P-loop containing nucleoside triphosphate hydrolases"/>
    <property type="match status" value="1"/>
</dbReference>
<organism evidence="18 19">
    <name type="scientific">Thalassotalea profundi</name>
    <dbReference type="NCBI Taxonomy" id="2036687"/>
    <lineage>
        <taxon>Bacteria</taxon>
        <taxon>Pseudomonadati</taxon>
        <taxon>Pseudomonadota</taxon>
        <taxon>Gammaproteobacteria</taxon>
        <taxon>Alteromonadales</taxon>
        <taxon>Colwelliaceae</taxon>
        <taxon>Thalassotalea</taxon>
    </lineage>
</organism>
<proteinExistence type="inferred from homology"/>
<dbReference type="Gene3D" id="3.30.300.160">
    <property type="entry name" value="Type II secretion system, protein E, N-terminal domain"/>
    <property type="match status" value="1"/>
</dbReference>
<dbReference type="EMBL" id="BNAH01000015">
    <property type="protein sequence ID" value="GHE99818.1"/>
    <property type="molecule type" value="Genomic_DNA"/>
</dbReference>
<evidence type="ECO:0000313" key="18">
    <source>
        <dbReference type="EMBL" id="GHE99818.1"/>
    </source>
</evidence>
<dbReference type="InterPro" id="IPR027417">
    <property type="entry name" value="P-loop_NTPase"/>
</dbReference>
<evidence type="ECO:0000256" key="1">
    <source>
        <dbReference type="ARBA" id="ARBA00001947"/>
    </source>
</evidence>
<dbReference type="Gene3D" id="3.40.50.300">
    <property type="entry name" value="P-loop containing nucleotide triphosphate hydrolases"/>
    <property type="match status" value="1"/>
</dbReference>
<evidence type="ECO:0000256" key="15">
    <source>
        <dbReference type="ARBA" id="ARBA00034006"/>
    </source>
</evidence>
<dbReference type="InterPro" id="IPR054757">
    <property type="entry name" value="GSPE_N1E"/>
</dbReference>
<dbReference type="Pfam" id="PF00437">
    <property type="entry name" value="T2SSE"/>
    <property type="match status" value="1"/>
</dbReference>
<dbReference type="InterPro" id="IPR013369">
    <property type="entry name" value="T2SS_GspE"/>
</dbReference>
<keyword evidence="11 16" id="KW-0067">ATP-binding</keyword>
<dbReference type="PANTHER" id="PTHR30258:SF27">
    <property type="entry name" value="BACTERIOPHAGE ADSORPTION PROTEIN B-RELATED"/>
    <property type="match status" value="1"/>
</dbReference>
<dbReference type="CDD" id="cd01129">
    <property type="entry name" value="PulE-GspE-like"/>
    <property type="match status" value="1"/>
</dbReference>
<evidence type="ECO:0000256" key="4">
    <source>
        <dbReference type="ARBA" id="ARBA00006611"/>
    </source>
</evidence>
<evidence type="ECO:0000256" key="5">
    <source>
        <dbReference type="ARBA" id="ARBA00022448"/>
    </source>
</evidence>
<keyword evidence="6" id="KW-1003">Cell membrane</keyword>
<dbReference type="InterPro" id="IPR001482">
    <property type="entry name" value="T2SS/T4SS_dom"/>
</dbReference>
<evidence type="ECO:0000256" key="6">
    <source>
        <dbReference type="ARBA" id="ARBA00022475"/>
    </source>
</evidence>
<dbReference type="Pfam" id="PF22341">
    <property type="entry name" value="GSPE_N1E"/>
    <property type="match status" value="1"/>
</dbReference>
<evidence type="ECO:0000256" key="16">
    <source>
        <dbReference type="RuleBase" id="RU366070"/>
    </source>
</evidence>
<dbReference type="SUPFAM" id="SSF160246">
    <property type="entry name" value="EspE N-terminal domain-like"/>
    <property type="match status" value="1"/>
</dbReference>
<dbReference type="SMART" id="SM00382">
    <property type="entry name" value="AAA"/>
    <property type="match status" value="1"/>
</dbReference>
<comment type="function">
    <text evidence="2 16">ATPase component of the type II secretion system required for the energy-dependent secretion of extracellular factors such as proteases and toxins from the periplasm. Acts as a molecular motor to provide the energy that is required for assembly of the pseudopilus and the extrusion of substrates generated in the cytoplasm.</text>
</comment>
<keyword evidence="10" id="KW-0862">Zinc</keyword>
<evidence type="ECO:0000256" key="8">
    <source>
        <dbReference type="ARBA" id="ARBA00022723"/>
    </source>
</evidence>
<comment type="subcellular location">
    <subcellularLocation>
        <location evidence="3 16">Cell inner membrane</location>
    </subcellularLocation>
</comment>
<dbReference type="RefSeq" id="WP_189379226.1">
    <property type="nucleotide sequence ID" value="NZ_BNAH01000015.1"/>
</dbReference>
<dbReference type="PANTHER" id="PTHR30258">
    <property type="entry name" value="TYPE II SECRETION SYSTEM PROTEIN GSPE-RELATED"/>
    <property type="match status" value="1"/>
</dbReference>
<evidence type="ECO:0000256" key="9">
    <source>
        <dbReference type="ARBA" id="ARBA00022741"/>
    </source>
</evidence>
<dbReference type="PROSITE" id="PS00662">
    <property type="entry name" value="T2SP_E"/>
    <property type="match status" value="1"/>
</dbReference>
<evidence type="ECO:0000256" key="3">
    <source>
        <dbReference type="ARBA" id="ARBA00004533"/>
    </source>
</evidence>
<comment type="cofactor">
    <cofactor evidence="1">
        <name>Zn(2+)</name>
        <dbReference type="ChEBI" id="CHEBI:29105"/>
    </cofactor>
</comment>
<keyword evidence="14" id="KW-0472">Membrane</keyword>
<evidence type="ECO:0000256" key="10">
    <source>
        <dbReference type="ARBA" id="ARBA00022833"/>
    </source>
</evidence>
<keyword evidence="13" id="KW-1278">Translocase</keyword>
<gene>
    <name evidence="18" type="primary">gspE</name>
    <name evidence="18" type="ORF">GCM10011501_31510</name>
</gene>
<protein>
    <recommendedName>
        <fullName evidence="16">Type II secretion system protein E</fullName>
        <shortName evidence="16">T2SS protein E</shortName>
    </recommendedName>
    <alternativeName>
        <fullName evidence="16">Type II traffic warden ATPase</fullName>
    </alternativeName>
</protein>